<proteinExistence type="inferred from homology"/>
<dbReference type="SMART" id="SM00843">
    <property type="entry name" value="Ftsk_gamma"/>
    <property type="match status" value="1"/>
</dbReference>
<feature type="region of interest" description="Disordered" evidence="6">
    <location>
        <begin position="240"/>
        <end position="265"/>
    </location>
</feature>
<dbReference type="GO" id="GO:0016020">
    <property type="term" value="C:membrane"/>
    <property type="evidence" value="ECO:0007669"/>
    <property type="project" value="UniProtKB-SubCell"/>
</dbReference>
<keyword evidence="7" id="KW-0812">Transmembrane</keyword>
<dbReference type="Gene3D" id="1.10.10.10">
    <property type="entry name" value="Winged helix-like DNA-binding domain superfamily/Winged helix DNA-binding domain"/>
    <property type="match status" value="1"/>
</dbReference>
<keyword evidence="3 5" id="KW-0067">ATP-binding</keyword>
<dbReference type="InterPro" id="IPR018541">
    <property type="entry name" value="Ftsk_gamma"/>
</dbReference>
<evidence type="ECO:0000259" key="8">
    <source>
        <dbReference type="PROSITE" id="PS50901"/>
    </source>
</evidence>
<dbReference type="PROSITE" id="PS50901">
    <property type="entry name" value="FTSK"/>
    <property type="match status" value="1"/>
</dbReference>
<comment type="caution">
    <text evidence="9">The sequence shown here is derived from an EMBL/GenBank/DDBJ whole genome shotgun (WGS) entry which is preliminary data.</text>
</comment>
<dbReference type="SMART" id="SM00382">
    <property type="entry name" value="AAA"/>
    <property type="match status" value="1"/>
</dbReference>
<dbReference type="SUPFAM" id="SSF46785">
    <property type="entry name" value="Winged helix' DNA-binding domain"/>
    <property type="match status" value="1"/>
</dbReference>
<dbReference type="InterPro" id="IPR027417">
    <property type="entry name" value="P-loop_NTPase"/>
</dbReference>
<gene>
    <name evidence="10" type="ORF">GKD88_13025</name>
    <name evidence="9" type="ORF">GKE08_13355</name>
</gene>
<keyword evidence="4" id="KW-0238">DNA-binding</keyword>
<feature type="transmembrane region" description="Helical" evidence="7">
    <location>
        <begin position="83"/>
        <end position="104"/>
    </location>
</feature>
<dbReference type="InterPro" id="IPR003593">
    <property type="entry name" value="AAA+_ATPase"/>
</dbReference>
<dbReference type="InterPro" id="IPR050206">
    <property type="entry name" value="FtsK/SpoIIIE/SftA"/>
</dbReference>
<feature type="transmembrane region" description="Helical" evidence="7">
    <location>
        <begin position="21"/>
        <end position="48"/>
    </location>
</feature>
<dbReference type="PANTHER" id="PTHR22683:SF41">
    <property type="entry name" value="DNA TRANSLOCASE FTSK"/>
    <property type="match status" value="1"/>
</dbReference>
<dbReference type="Gene3D" id="3.40.50.300">
    <property type="entry name" value="P-loop containing nucleotide triphosphate hydrolases"/>
    <property type="match status" value="1"/>
</dbReference>
<feature type="transmembrane region" description="Helical" evidence="7">
    <location>
        <begin position="54"/>
        <end position="76"/>
    </location>
</feature>
<dbReference type="Proteomes" id="UP000480929">
    <property type="component" value="Unassembled WGS sequence"/>
</dbReference>
<dbReference type="RefSeq" id="WP_279194086.1">
    <property type="nucleotide sequence ID" value="NZ_CALJPI010000079.1"/>
</dbReference>
<evidence type="ECO:0000256" key="5">
    <source>
        <dbReference type="PROSITE-ProRule" id="PRU00289"/>
    </source>
</evidence>
<protein>
    <submittedName>
        <fullName evidence="9">DNA translocase FtsK</fullName>
    </submittedName>
</protein>
<evidence type="ECO:0000313" key="10">
    <source>
        <dbReference type="EMBL" id="MSC34044.1"/>
    </source>
</evidence>
<evidence type="ECO:0000256" key="6">
    <source>
        <dbReference type="SAM" id="MobiDB-lite"/>
    </source>
</evidence>
<dbReference type="Pfam" id="PF09397">
    <property type="entry name" value="FtsK_gamma"/>
    <property type="match status" value="1"/>
</dbReference>
<evidence type="ECO:0000256" key="7">
    <source>
        <dbReference type="SAM" id="Phobius"/>
    </source>
</evidence>
<dbReference type="PANTHER" id="PTHR22683">
    <property type="entry name" value="SPORULATION PROTEIN RELATED"/>
    <property type="match status" value="1"/>
</dbReference>
<evidence type="ECO:0000256" key="3">
    <source>
        <dbReference type="ARBA" id="ARBA00022840"/>
    </source>
</evidence>
<dbReference type="Gene3D" id="3.30.980.40">
    <property type="match status" value="1"/>
</dbReference>
<evidence type="ECO:0000313" key="9">
    <source>
        <dbReference type="EMBL" id="MSA90314.1"/>
    </source>
</evidence>
<organism evidence="9 11">
    <name type="scientific">Holdemania massiliensis</name>
    <dbReference type="NCBI Taxonomy" id="1468449"/>
    <lineage>
        <taxon>Bacteria</taxon>
        <taxon>Bacillati</taxon>
        <taxon>Bacillota</taxon>
        <taxon>Erysipelotrichia</taxon>
        <taxon>Erysipelotrichales</taxon>
        <taxon>Erysipelotrichaceae</taxon>
        <taxon>Holdemania</taxon>
    </lineage>
</organism>
<dbReference type="Pfam" id="PF01580">
    <property type="entry name" value="FtsK_SpoIIIE"/>
    <property type="match status" value="1"/>
</dbReference>
<dbReference type="CDD" id="cd01127">
    <property type="entry name" value="TrwB_TraG_TraD_VirD4"/>
    <property type="match status" value="1"/>
</dbReference>
<accession>A0A6N7S8S5</accession>
<dbReference type="EMBL" id="WKPJ01000024">
    <property type="protein sequence ID" value="MSA90314.1"/>
    <property type="molecule type" value="Genomic_DNA"/>
</dbReference>
<reference evidence="11 12" key="1">
    <citation type="journal article" date="2019" name="Nat. Med.">
        <title>A library of human gut bacterial isolates paired with longitudinal multiomics data enables mechanistic microbiome research.</title>
        <authorList>
            <person name="Poyet M."/>
            <person name="Groussin M."/>
            <person name="Gibbons S.M."/>
            <person name="Avila-Pacheco J."/>
            <person name="Jiang X."/>
            <person name="Kearney S.M."/>
            <person name="Perrotta A.R."/>
            <person name="Berdy B."/>
            <person name="Zhao S."/>
            <person name="Lieberman T.D."/>
            <person name="Swanson P.K."/>
            <person name="Smith M."/>
            <person name="Roesemann S."/>
            <person name="Alexander J.E."/>
            <person name="Rich S.A."/>
            <person name="Livny J."/>
            <person name="Vlamakis H."/>
            <person name="Clish C."/>
            <person name="Bullock K."/>
            <person name="Deik A."/>
            <person name="Scott J."/>
            <person name="Pierce K.A."/>
            <person name="Xavier R.J."/>
            <person name="Alm E.J."/>
        </authorList>
    </citation>
    <scope>NUCLEOTIDE SEQUENCE [LARGE SCALE GENOMIC DNA]</scope>
    <source>
        <strain evidence="9 11">BIOML-A4</strain>
        <strain evidence="10 12">BIOML-A5</strain>
    </source>
</reference>
<dbReference type="GO" id="GO:0003677">
    <property type="term" value="F:DNA binding"/>
    <property type="evidence" value="ECO:0007669"/>
    <property type="project" value="UniProtKB-KW"/>
</dbReference>
<evidence type="ECO:0000256" key="4">
    <source>
        <dbReference type="ARBA" id="ARBA00023125"/>
    </source>
</evidence>
<keyword evidence="7" id="KW-0472">Membrane</keyword>
<dbReference type="AlphaFoldDB" id="A0A6N7S8S5"/>
<keyword evidence="12" id="KW-1185">Reference proteome</keyword>
<feature type="compositionally biased region" description="Basic residues" evidence="6">
    <location>
        <begin position="191"/>
        <end position="201"/>
    </location>
</feature>
<dbReference type="SUPFAM" id="SSF52540">
    <property type="entry name" value="P-loop containing nucleoside triphosphate hydrolases"/>
    <property type="match status" value="1"/>
</dbReference>
<dbReference type="InterPro" id="IPR041027">
    <property type="entry name" value="FtsK_alpha"/>
</dbReference>
<keyword evidence="7" id="KW-1133">Transmembrane helix</keyword>
<dbReference type="Pfam" id="PF17854">
    <property type="entry name" value="FtsK_alpha"/>
    <property type="match status" value="1"/>
</dbReference>
<evidence type="ECO:0000313" key="12">
    <source>
        <dbReference type="Proteomes" id="UP000480929"/>
    </source>
</evidence>
<keyword evidence="2 5" id="KW-0547">Nucleotide-binding</keyword>
<dbReference type="EMBL" id="WKPI01000026">
    <property type="protein sequence ID" value="MSC34044.1"/>
    <property type="molecule type" value="Genomic_DNA"/>
</dbReference>
<dbReference type="GO" id="GO:0005524">
    <property type="term" value="F:ATP binding"/>
    <property type="evidence" value="ECO:0007669"/>
    <property type="project" value="UniProtKB-UniRule"/>
</dbReference>
<feature type="binding site" evidence="5">
    <location>
        <begin position="439"/>
        <end position="446"/>
    </location>
    <ligand>
        <name>ATP</name>
        <dbReference type="ChEBI" id="CHEBI:30616"/>
    </ligand>
</feature>
<evidence type="ECO:0000256" key="1">
    <source>
        <dbReference type="ARBA" id="ARBA00006474"/>
    </source>
</evidence>
<feature type="transmembrane region" description="Helical" evidence="7">
    <location>
        <begin position="151"/>
        <end position="173"/>
    </location>
</feature>
<dbReference type="Proteomes" id="UP000433575">
    <property type="component" value="Unassembled WGS sequence"/>
</dbReference>
<feature type="region of interest" description="Disordered" evidence="6">
    <location>
        <begin position="191"/>
        <end position="212"/>
    </location>
</feature>
<evidence type="ECO:0000256" key="2">
    <source>
        <dbReference type="ARBA" id="ARBA00022741"/>
    </source>
</evidence>
<dbReference type="InterPro" id="IPR036388">
    <property type="entry name" value="WH-like_DNA-bd_sf"/>
</dbReference>
<dbReference type="InterPro" id="IPR002543">
    <property type="entry name" value="FtsK_dom"/>
</dbReference>
<evidence type="ECO:0000313" key="11">
    <source>
        <dbReference type="Proteomes" id="UP000433575"/>
    </source>
</evidence>
<dbReference type="InterPro" id="IPR036390">
    <property type="entry name" value="WH_DNA-bd_sf"/>
</dbReference>
<comment type="similarity">
    <text evidence="1">Belongs to the FtsK/SpoIIIE/SftA family.</text>
</comment>
<feature type="domain" description="FtsK" evidence="8">
    <location>
        <begin position="422"/>
        <end position="615"/>
    </location>
</feature>
<sequence length="764" mass="83738">MAKTKQKKKKNNAKSTVDSEILRYVIALAAITVTLIAALQLGIVGQFLTTITRYLFGTYYGVVYGMCLLGGLAVLFGQRFPVFSVKTLIAIAAVFIAMILWSAIPQDPQLSGFRVFSDYLSHTGEHFSSPTTVAAQGGVLGALLYSLSSLLFARTGTVLVIFALLALAALLMIKTEVYVSMWHSITGALHHEKKPKTKRSPRPMEIEELEESGESRRVIGSVELGKKKKKSIFLTPDDEPAEAELSASPIVKKEKKKEEKEKPAPLQEELPKVVSIGSGAGAVGYTLPALTMLDEMQAKSRSVLNQNAASIKGKKLIEVLGNFGINAQLVATHIGPAVTKFEIRPDSNVKVSKINAISDNLKMELAARDIRIEAPIPGRNAVGIEIPNVETTPVKMLELMRQLPEDKKDKKLLLALGKDLMGKGIFCQLDKMPHLLIAGATGSGKSVCMNTIITSLLLRTSPDEVKLLLVDPKKVEFTPYREIPHLIGPVISDGAEAARALKVIVMMMENRYEVFAQVGVRNIAGYNEKLAKEPQPNLQPMPYIVVIIDELADLMAVAGKEVEMSIQRITQLARAAGIHLIVATQRPSTDVITGIIKANIPSRIAFSVSSGIDSRTILDHVGAERLLGNGDMLYFPIGEPSPVRLQGVYVTDDEVKRITDFVSAQMKPRYEDAFIRLEGVDNNESTAVMSAQDDPLYEEVREYVIETQKASTSLLQRRFGIGYNRAARLIDVLEERGIIGPVQGSKPRDVYIKKNETPDDEEEN</sequence>
<name>A0A6N7S8S5_9FIRM</name>